<name>A0A6P2YVE7_9BURK</name>
<gene>
    <name evidence="1" type="ORF">BCO71033_03539</name>
</gene>
<accession>A0A6P2YVE7</accession>
<reference evidence="1 2" key="1">
    <citation type="submission" date="2019-09" db="EMBL/GenBank/DDBJ databases">
        <authorList>
            <person name="Depoorter E."/>
        </authorList>
    </citation>
    <scope>NUCLEOTIDE SEQUENCE [LARGE SCALE GENOMIC DNA]</scope>
    <source>
        <strain evidence="1">R-71033</strain>
    </source>
</reference>
<evidence type="ECO:0000313" key="1">
    <source>
        <dbReference type="EMBL" id="VWD26253.1"/>
    </source>
</evidence>
<sequence>MQLVRLNGTQRAALSGTEIDGRAFVEVDIVHTLPDGEESLTRMLISAERAGVLAEALLAARDDVEPARLERSNG</sequence>
<organism evidence="1 2">
    <name type="scientific">Burkholderia contaminans</name>
    <dbReference type="NCBI Taxonomy" id="488447"/>
    <lineage>
        <taxon>Bacteria</taxon>
        <taxon>Pseudomonadati</taxon>
        <taxon>Pseudomonadota</taxon>
        <taxon>Betaproteobacteria</taxon>
        <taxon>Burkholderiales</taxon>
        <taxon>Burkholderiaceae</taxon>
        <taxon>Burkholderia</taxon>
        <taxon>Burkholderia cepacia complex</taxon>
    </lineage>
</organism>
<proteinExistence type="predicted"/>
<evidence type="ECO:0000313" key="2">
    <source>
        <dbReference type="Proteomes" id="UP000494109"/>
    </source>
</evidence>
<dbReference type="EMBL" id="CABVQS010000014">
    <property type="protein sequence ID" value="VWD26253.1"/>
    <property type="molecule type" value="Genomic_DNA"/>
</dbReference>
<protein>
    <submittedName>
        <fullName evidence="1">Uncharacterized protein</fullName>
    </submittedName>
</protein>
<dbReference type="AlphaFoldDB" id="A0A6P2YVE7"/>
<dbReference type="RefSeq" id="WP_174945697.1">
    <property type="nucleotide sequence ID" value="NZ_CABVQS010000014.1"/>
</dbReference>
<dbReference type="Proteomes" id="UP000494109">
    <property type="component" value="Unassembled WGS sequence"/>
</dbReference>